<dbReference type="EMBL" id="VMRX01000002">
    <property type="protein sequence ID" value="TVT35969.1"/>
    <property type="molecule type" value="Genomic_DNA"/>
</dbReference>
<reference evidence="1 2" key="1">
    <citation type="submission" date="2019-07" db="EMBL/GenBank/DDBJ databases">
        <title>The pathways for chlorine oxyanion respiration interact through the shared metabolite chlorate.</title>
        <authorList>
            <person name="Barnum T.P."/>
            <person name="Cheng Y."/>
            <person name="Hill K.A."/>
            <person name="Lucas L.N."/>
            <person name="Carlson H.K."/>
            <person name="Coates J.D."/>
        </authorList>
    </citation>
    <scope>NUCLEOTIDE SEQUENCE [LARGE SCALE GENOMIC DNA]</scope>
    <source>
        <strain evidence="1">UCB</strain>
    </source>
</reference>
<dbReference type="RefSeq" id="WP_273131812.1">
    <property type="nucleotide sequence ID" value="NZ_VMRX01000002.1"/>
</dbReference>
<dbReference type="Gene3D" id="1.10.510.10">
    <property type="entry name" value="Transferase(Phosphotransferase) domain 1"/>
    <property type="match status" value="1"/>
</dbReference>
<gene>
    <name evidence="1" type="ORF">FHK81_01780</name>
</gene>
<dbReference type="InterPro" id="IPR011009">
    <property type="entry name" value="Kinase-like_dom_sf"/>
</dbReference>
<evidence type="ECO:0000313" key="2">
    <source>
        <dbReference type="Proteomes" id="UP000319142"/>
    </source>
</evidence>
<dbReference type="SUPFAM" id="SSF56112">
    <property type="entry name" value="Protein kinase-like (PK-like)"/>
    <property type="match status" value="1"/>
</dbReference>
<dbReference type="Proteomes" id="UP000319142">
    <property type="component" value="Unassembled WGS sequence"/>
</dbReference>
<name>A0A558BHI3_9GAMM</name>
<protein>
    <recommendedName>
        <fullName evidence="3">Heptose kinase</fullName>
    </recommendedName>
</protein>
<proteinExistence type="predicted"/>
<sequence length="242" mass="28506">MTFRFYRLGPWRLLSKEDKHTVLLLGKAIRDGDLEREQVFRDNWRTLSAQVQIAGHRLLLKVPRARHRRVWERLLSLFRGSDALRTFRHLEQMAAMGLRAPAPVIAGELRHYGMVTDSFVCYRFVEGRRPGGKDAPAVLRALKMLHNQGYLRSDAQLANFLIDDEGEVVFIDFRLKRPRFLPRLQKARELDRFLRSCPEAQNYLTKDESQSLWLRLAHKLENFSFARRDLKRQLRARRKGKG</sequence>
<dbReference type="AlphaFoldDB" id="A0A558BHI3"/>
<evidence type="ECO:0008006" key="3">
    <source>
        <dbReference type="Google" id="ProtNLM"/>
    </source>
</evidence>
<evidence type="ECO:0000313" key="1">
    <source>
        <dbReference type="EMBL" id="TVT35969.1"/>
    </source>
</evidence>
<organism evidence="1 2">
    <name type="scientific">Marinobacter vinifirmus</name>
    <dbReference type="NCBI Taxonomy" id="355591"/>
    <lineage>
        <taxon>Bacteria</taxon>
        <taxon>Pseudomonadati</taxon>
        <taxon>Pseudomonadota</taxon>
        <taxon>Gammaproteobacteria</taxon>
        <taxon>Pseudomonadales</taxon>
        <taxon>Marinobacteraceae</taxon>
        <taxon>Marinobacter</taxon>
    </lineage>
</organism>
<comment type="caution">
    <text evidence="1">The sequence shown here is derived from an EMBL/GenBank/DDBJ whole genome shotgun (WGS) entry which is preliminary data.</text>
</comment>
<accession>A0A558BHI3</accession>